<reference evidence="1 2" key="1">
    <citation type="submission" date="2024-01" db="EMBL/GenBank/DDBJ databases">
        <title>Seven novel Bacillus-like species.</title>
        <authorList>
            <person name="Liu G."/>
        </authorList>
    </citation>
    <scope>NUCLEOTIDE SEQUENCE [LARGE SCALE GENOMIC DNA]</scope>
    <source>
        <strain evidence="1 2">FJAT-51639</strain>
    </source>
</reference>
<accession>A0ABU8FDG8</accession>
<sequence length="113" mass="13254">MKYNYNIIKNEGLDSLKIELPKELEIVATFLENDIQGIPINWWLQQIDEVLNNLKEYNEFKGILCAVQVKKAETIIADLYSIHDPNICKIETIQLRKLIEAWGKAQKFYKDNN</sequence>
<dbReference type="RefSeq" id="WP_336471450.1">
    <property type="nucleotide sequence ID" value="NZ_JBAWSX010000002.1"/>
</dbReference>
<evidence type="ECO:0000313" key="2">
    <source>
        <dbReference type="Proteomes" id="UP001372526"/>
    </source>
</evidence>
<gene>
    <name evidence="1" type="ORF">WAZ07_04185</name>
</gene>
<keyword evidence="2" id="KW-1185">Reference proteome</keyword>
<name>A0ABU8FDG8_9BACI</name>
<protein>
    <submittedName>
        <fullName evidence="1">Uncharacterized protein</fullName>
    </submittedName>
</protein>
<organism evidence="1 2">
    <name type="scientific">Bacillus bruguierae</name>
    <dbReference type="NCBI Taxonomy" id="3127667"/>
    <lineage>
        <taxon>Bacteria</taxon>
        <taxon>Bacillati</taxon>
        <taxon>Bacillota</taxon>
        <taxon>Bacilli</taxon>
        <taxon>Bacillales</taxon>
        <taxon>Bacillaceae</taxon>
        <taxon>Bacillus</taxon>
    </lineage>
</organism>
<comment type="caution">
    <text evidence="1">The sequence shown here is derived from an EMBL/GenBank/DDBJ whole genome shotgun (WGS) entry which is preliminary data.</text>
</comment>
<dbReference type="EMBL" id="JBAWSX010000002">
    <property type="protein sequence ID" value="MEI4800538.1"/>
    <property type="molecule type" value="Genomic_DNA"/>
</dbReference>
<proteinExistence type="predicted"/>
<dbReference type="Proteomes" id="UP001372526">
    <property type="component" value="Unassembled WGS sequence"/>
</dbReference>
<evidence type="ECO:0000313" key="1">
    <source>
        <dbReference type="EMBL" id="MEI4800538.1"/>
    </source>
</evidence>